<reference evidence="2" key="1">
    <citation type="journal article" date="2020" name="mSystems">
        <title>Genome- and Community-Level Interaction Insights into Carbon Utilization and Element Cycling Functions of Hydrothermarchaeota in Hydrothermal Sediment.</title>
        <authorList>
            <person name="Zhou Z."/>
            <person name="Liu Y."/>
            <person name="Xu W."/>
            <person name="Pan J."/>
            <person name="Luo Z.H."/>
            <person name="Li M."/>
        </authorList>
    </citation>
    <scope>NUCLEOTIDE SEQUENCE [LARGE SCALE GENOMIC DNA]</scope>
    <source>
        <strain evidence="2">HyVt-570</strain>
    </source>
</reference>
<gene>
    <name evidence="2" type="ORF">ENK37_09665</name>
</gene>
<accession>A0A7C4ZA03</accession>
<name>A0A7C4ZA03_9DEIN</name>
<protein>
    <submittedName>
        <fullName evidence="2">Uncharacterized protein</fullName>
    </submittedName>
</protein>
<organism evidence="2">
    <name type="scientific">Oceanithermus profundus</name>
    <dbReference type="NCBI Taxonomy" id="187137"/>
    <lineage>
        <taxon>Bacteria</taxon>
        <taxon>Thermotogati</taxon>
        <taxon>Deinococcota</taxon>
        <taxon>Deinococci</taxon>
        <taxon>Thermales</taxon>
        <taxon>Thermaceae</taxon>
        <taxon>Oceanithermus</taxon>
    </lineage>
</organism>
<feature type="region of interest" description="Disordered" evidence="1">
    <location>
        <begin position="163"/>
        <end position="186"/>
    </location>
</feature>
<sequence>MKPYRSGSVQAVVLWTLVIALALGFALGSYSAASRARAAVAAAEALATGIPPSPVVTSARYDKAGDALVLTILNPGLVPVQLIDQSLVFKPGAASEQEAYALAAIPLGVEVPPLSELEVQIKLKPESEKLAAGDVLAASLTYTHPYSSDLYMLTHVFEVTEASAKGKEVPEPAQPNLNRPQEQGGK</sequence>
<evidence type="ECO:0000313" key="2">
    <source>
        <dbReference type="EMBL" id="HGY10296.1"/>
    </source>
</evidence>
<evidence type="ECO:0000256" key="1">
    <source>
        <dbReference type="SAM" id="MobiDB-lite"/>
    </source>
</evidence>
<proteinExistence type="predicted"/>
<dbReference type="AlphaFoldDB" id="A0A7C4ZA03"/>
<dbReference type="Proteomes" id="UP000885759">
    <property type="component" value="Unassembled WGS sequence"/>
</dbReference>
<feature type="compositionally biased region" description="Polar residues" evidence="1">
    <location>
        <begin position="175"/>
        <end position="186"/>
    </location>
</feature>
<dbReference type="EMBL" id="DRPZ01000243">
    <property type="protein sequence ID" value="HGY10296.1"/>
    <property type="molecule type" value="Genomic_DNA"/>
</dbReference>
<comment type="caution">
    <text evidence="2">The sequence shown here is derived from an EMBL/GenBank/DDBJ whole genome shotgun (WGS) entry which is preliminary data.</text>
</comment>